<dbReference type="Pfam" id="PF03372">
    <property type="entry name" value="Exo_endo_phos"/>
    <property type="match status" value="1"/>
</dbReference>
<protein>
    <recommendedName>
        <fullName evidence="1">Endonuclease/exonuclease/phosphatase domain-containing protein</fullName>
    </recommendedName>
</protein>
<keyword evidence="3" id="KW-1185">Reference proteome</keyword>
<organism evidence="2 3">
    <name type="scientific">Yoonia maritima</name>
    <dbReference type="NCBI Taxonomy" id="1435347"/>
    <lineage>
        <taxon>Bacteria</taxon>
        <taxon>Pseudomonadati</taxon>
        <taxon>Pseudomonadota</taxon>
        <taxon>Alphaproteobacteria</taxon>
        <taxon>Rhodobacterales</taxon>
        <taxon>Paracoccaceae</taxon>
        <taxon>Yoonia</taxon>
    </lineage>
</organism>
<dbReference type="GO" id="GO:0003824">
    <property type="term" value="F:catalytic activity"/>
    <property type="evidence" value="ECO:0007669"/>
    <property type="project" value="InterPro"/>
</dbReference>
<accession>A0A2T0W2Q8</accession>
<proteinExistence type="predicted"/>
<dbReference type="Gene3D" id="3.60.10.10">
    <property type="entry name" value="Endonuclease/exonuclease/phosphatase"/>
    <property type="match status" value="1"/>
</dbReference>
<feature type="domain" description="Endonuclease/exonuclease/phosphatase" evidence="1">
    <location>
        <begin position="2"/>
        <end position="252"/>
    </location>
</feature>
<comment type="caution">
    <text evidence="2">The sequence shown here is derived from an EMBL/GenBank/DDBJ whole genome shotgun (WGS) entry which is preliminary data.</text>
</comment>
<sequence>MINDASPDVLLLTDFDYDLNGFALKSFSQILDGPYPYIYSAQPNAGVPTGLDIDGNGRLGEARDAQGYGEFSGDGGMAILSRFPFGDVTDLSDLLWQDVPGAVLPPMEPEAAAVQRLSSTNHWMVPIALPNNDLHLMAYSATPPVFDGPEDRNGLRNRDELMLWTAVLDGAFGQAPDSFVIIGNANLDPQAGDGMRVAMGEFLGDPRLQDPLPGIATAYWPHLPELGELRVSYVLPSQDWVVTGAQVMRPAPEQPSQSDDSMAVGPHRLVWVDISR</sequence>
<gene>
    <name evidence="2" type="ORF">CLV80_102115</name>
</gene>
<reference evidence="2 3" key="1">
    <citation type="submission" date="2018-03" db="EMBL/GenBank/DDBJ databases">
        <title>Genomic Encyclopedia of Archaeal and Bacterial Type Strains, Phase II (KMG-II): from individual species to whole genera.</title>
        <authorList>
            <person name="Goeker M."/>
        </authorList>
    </citation>
    <scope>NUCLEOTIDE SEQUENCE [LARGE SCALE GENOMIC DNA]</scope>
    <source>
        <strain evidence="2 3">DSM 101533</strain>
    </source>
</reference>
<dbReference type="InterPro" id="IPR005135">
    <property type="entry name" value="Endo/exonuclease/phosphatase"/>
</dbReference>
<dbReference type="AlphaFoldDB" id="A0A2T0W2Q8"/>
<dbReference type="Proteomes" id="UP000238007">
    <property type="component" value="Unassembled WGS sequence"/>
</dbReference>
<evidence type="ECO:0000313" key="2">
    <source>
        <dbReference type="EMBL" id="PRY79472.1"/>
    </source>
</evidence>
<dbReference type="SUPFAM" id="SSF56219">
    <property type="entry name" value="DNase I-like"/>
    <property type="match status" value="1"/>
</dbReference>
<evidence type="ECO:0000259" key="1">
    <source>
        <dbReference type="Pfam" id="PF03372"/>
    </source>
</evidence>
<dbReference type="EMBL" id="PVTP01000002">
    <property type="protein sequence ID" value="PRY79472.1"/>
    <property type="molecule type" value="Genomic_DNA"/>
</dbReference>
<dbReference type="InterPro" id="IPR036691">
    <property type="entry name" value="Endo/exonu/phosph_ase_sf"/>
</dbReference>
<name>A0A2T0W2Q8_9RHOB</name>
<evidence type="ECO:0000313" key="3">
    <source>
        <dbReference type="Proteomes" id="UP000238007"/>
    </source>
</evidence>